<dbReference type="InParanoid" id="G9N686"/>
<protein>
    <recommendedName>
        <fullName evidence="4">Secreted protein NIS1</fullName>
    </recommendedName>
</protein>
<accession>G9N686</accession>
<dbReference type="Pfam" id="PF19271">
    <property type="entry name" value="Nis1"/>
    <property type="match status" value="1"/>
</dbReference>
<proteinExistence type="predicted"/>
<sequence length="143" mass="14628">MLFNVAAIASLLAVANARIVGIAVPETVAPGATIEATILTENYIQSVYDVAIVFGYAAGNGFPQSLGNVLASYYLGPTQSNVSGNLTRSITIPASAQKGEKALISASLMSLYGAVYGPTLTNFNVSVTVGDATSSTLKSGTLY</sequence>
<dbReference type="GeneID" id="25790331"/>
<dbReference type="eggNOG" id="ENOG502S8NB">
    <property type="taxonomic scope" value="Eukaryota"/>
</dbReference>
<dbReference type="AlphaFoldDB" id="G9N686"/>
<name>G9N686_HYPVG</name>
<keyword evidence="3" id="KW-1185">Reference proteome</keyword>
<comment type="caution">
    <text evidence="2">The sequence shown here is derived from an EMBL/GenBank/DDBJ whole genome shotgun (WGS) entry which is preliminary data.</text>
</comment>
<dbReference type="OMA" id="SFYLGPE"/>
<gene>
    <name evidence="2" type="ORF">TRIVIDRAFT_205388</name>
</gene>
<dbReference type="HOGENOM" id="CLU_138726_0_0_1"/>
<evidence type="ECO:0000313" key="2">
    <source>
        <dbReference type="EMBL" id="EHK17648.1"/>
    </source>
</evidence>
<dbReference type="VEuPathDB" id="FungiDB:TRIVIDRAFT_205388"/>
<evidence type="ECO:0008006" key="4">
    <source>
        <dbReference type="Google" id="ProtNLM"/>
    </source>
</evidence>
<organism evidence="2 3">
    <name type="scientific">Hypocrea virens (strain Gv29-8 / FGSC 10586)</name>
    <name type="common">Gliocladium virens</name>
    <name type="synonym">Trichoderma virens</name>
    <dbReference type="NCBI Taxonomy" id="413071"/>
    <lineage>
        <taxon>Eukaryota</taxon>
        <taxon>Fungi</taxon>
        <taxon>Dikarya</taxon>
        <taxon>Ascomycota</taxon>
        <taxon>Pezizomycotina</taxon>
        <taxon>Sordariomycetes</taxon>
        <taxon>Hypocreomycetidae</taxon>
        <taxon>Hypocreales</taxon>
        <taxon>Hypocreaceae</taxon>
        <taxon>Trichoderma</taxon>
    </lineage>
</organism>
<dbReference type="EMBL" id="ABDF02000088">
    <property type="protein sequence ID" value="EHK17648.1"/>
    <property type="molecule type" value="Genomic_DNA"/>
</dbReference>
<evidence type="ECO:0000256" key="1">
    <source>
        <dbReference type="SAM" id="SignalP"/>
    </source>
</evidence>
<evidence type="ECO:0000313" key="3">
    <source>
        <dbReference type="Proteomes" id="UP000007115"/>
    </source>
</evidence>
<feature type="signal peptide" evidence="1">
    <location>
        <begin position="1"/>
        <end position="17"/>
    </location>
</feature>
<feature type="chain" id="PRO_5003524612" description="Secreted protein NIS1" evidence="1">
    <location>
        <begin position="18"/>
        <end position="143"/>
    </location>
</feature>
<dbReference type="RefSeq" id="XP_013951847.1">
    <property type="nucleotide sequence ID" value="XM_014096372.1"/>
</dbReference>
<keyword evidence="1" id="KW-0732">Signal</keyword>
<reference evidence="2 3" key="1">
    <citation type="journal article" date="2011" name="Genome Biol.">
        <title>Comparative genome sequence analysis underscores mycoparasitism as the ancestral life style of Trichoderma.</title>
        <authorList>
            <person name="Kubicek C.P."/>
            <person name="Herrera-Estrella A."/>
            <person name="Seidl-Seiboth V."/>
            <person name="Martinez D.A."/>
            <person name="Druzhinina I.S."/>
            <person name="Thon M."/>
            <person name="Zeilinger S."/>
            <person name="Casas-Flores S."/>
            <person name="Horwitz B.A."/>
            <person name="Mukherjee P.K."/>
            <person name="Mukherjee M."/>
            <person name="Kredics L."/>
            <person name="Alcaraz L.D."/>
            <person name="Aerts A."/>
            <person name="Antal Z."/>
            <person name="Atanasova L."/>
            <person name="Cervantes-Badillo M.G."/>
            <person name="Challacombe J."/>
            <person name="Chertkov O."/>
            <person name="McCluskey K."/>
            <person name="Coulpier F."/>
            <person name="Deshpande N."/>
            <person name="von Doehren H."/>
            <person name="Ebbole D.J."/>
            <person name="Esquivel-Naranjo E.U."/>
            <person name="Fekete E."/>
            <person name="Flipphi M."/>
            <person name="Glaser F."/>
            <person name="Gomez-Rodriguez E.Y."/>
            <person name="Gruber S."/>
            <person name="Han C."/>
            <person name="Henrissat B."/>
            <person name="Hermosa R."/>
            <person name="Hernandez-Onate M."/>
            <person name="Karaffa L."/>
            <person name="Kosti I."/>
            <person name="Le Crom S."/>
            <person name="Lindquist E."/>
            <person name="Lucas S."/>
            <person name="Luebeck M."/>
            <person name="Luebeck P.S."/>
            <person name="Margeot A."/>
            <person name="Metz B."/>
            <person name="Misra M."/>
            <person name="Nevalainen H."/>
            <person name="Omann M."/>
            <person name="Packer N."/>
            <person name="Perrone G."/>
            <person name="Uresti-Rivera E.E."/>
            <person name="Salamov A."/>
            <person name="Schmoll M."/>
            <person name="Seiboth B."/>
            <person name="Shapiro H."/>
            <person name="Sukno S."/>
            <person name="Tamayo-Ramos J.A."/>
            <person name="Tisch D."/>
            <person name="Wiest A."/>
            <person name="Wilkinson H.H."/>
            <person name="Zhang M."/>
            <person name="Coutinho P.M."/>
            <person name="Kenerley C.M."/>
            <person name="Monte E."/>
            <person name="Baker S.E."/>
            <person name="Grigoriev I.V."/>
        </authorList>
    </citation>
    <scope>NUCLEOTIDE SEQUENCE [LARGE SCALE GENOMIC DNA]</scope>
    <source>
        <strain evidence="3">Gv29-8 / FGSC 10586</strain>
    </source>
</reference>
<dbReference type="OrthoDB" id="3913322at2759"/>
<dbReference type="Proteomes" id="UP000007115">
    <property type="component" value="Unassembled WGS sequence"/>
</dbReference>
<dbReference type="InterPro" id="IPR045469">
    <property type="entry name" value="Nis1"/>
</dbReference>